<proteinExistence type="predicted"/>
<protein>
    <submittedName>
        <fullName evidence="1">Uncharacterized protein</fullName>
    </submittedName>
</protein>
<comment type="caution">
    <text evidence="1">The sequence shown here is derived from an EMBL/GenBank/DDBJ whole genome shotgun (WGS) entry which is preliminary data.</text>
</comment>
<dbReference type="EMBL" id="CM047587">
    <property type="protein sequence ID" value="KAI9906317.1"/>
    <property type="molecule type" value="Genomic_DNA"/>
</dbReference>
<dbReference type="Proteomes" id="UP001163321">
    <property type="component" value="Chromosome 8"/>
</dbReference>
<organism evidence="1 2">
    <name type="scientific">Peronosclerospora sorghi</name>
    <dbReference type="NCBI Taxonomy" id="230839"/>
    <lineage>
        <taxon>Eukaryota</taxon>
        <taxon>Sar</taxon>
        <taxon>Stramenopiles</taxon>
        <taxon>Oomycota</taxon>
        <taxon>Peronosporomycetes</taxon>
        <taxon>Peronosporales</taxon>
        <taxon>Peronosporaceae</taxon>
        <taxon>Peronosclerospora</taxon>
    </lineage>
</organism>
<keyword evidence="2" id="KW-1185">Reference proteome</keyword>
<accession>A0ACC0VJ05</accession>
<name>A0ACC0VJ05_9STRA</name>
<evidence type="ECO:0000313" key="1">
    <source>
        <dbReference type="EMBL" id="KAI9906317.1"/>
    </source>
</evidence>
<evidence type="ECO:0000313" key="2">
    <source>
        <dbReference type="Proteomes" id="UP001163321"/>
    </source>
</evidence>
<reference evidence="1 2" key="1">
    <citation type="journal article" date="2022" name="bioRxiv">
        <title>The genome of the oomycete Peronosclerospora sorghi, a cosmopolitan pathogen of maize and sorghum, is inflated with dispersed pseudogenes.</title>
        <authorList>
            <person name="Fletcher K."/>
            <person name="Martin F."/>
            <person name="Isakeit T."/>
            <person name="Cavanaugh K."/>
            <person name="Magill C."/>
            <person name="Michelmore R."/>
        </authorList>
    </citation>
    <scope>NUCLEOTIDE SEQUENCE [LARGE SCALE GENOMIC DNA]</scope>
    <source>
        <strain evidence="1">P6</strain>
    </source>
</reference>
<gene>
    <name evidence="1" type="ORF">PsorP6_003794</name>
</gene>
<sequence>MYVFDMENRDFVRLLLSMRSQENKGPKLPLRQLDIPDFTPPDDMWTHEISCDRNVLLVAADWKHRLRVYMDAQLLKLPNIYFGIVRSLLFNRDITYVLLKAYLLVLLTGNIFCSPGLFIFAQKLCDFLANDQFLKSSTLFDVAFFDHFGYTETNDSMIRRFQRMHNLFGITAFPMWTFTYVSYGSERKRTVDVVLFGYFNWSRPVLLHVLWIVNYNGPRNLVGLYLYRSTDIIAATDPFSFITKVISCGV</sequence>